<dbReference type="Gene3D" id="3.90.550.10">
    <property type="entry name" value="Spore Coat Polysaccharide Biosynthesis Protein SpsA, Chain A"/>
    <property type="match status" value="1"/>
</dbReference>
<evidence type="ECO:0000256" key="2">
    <source>
        <dbReference type="ARBA" id="ARBA00022676"/>
    </source>
</evidence>
<dbReference type="PANTHER" id="PTHR13301">
    <property type="entry name" value="X-BOX TRANSCRIPTION FACTOR-RELATED"/>
    <property type="match status" value="1"/>
</dbReference>
<feature type="binding site" evidence="9">
    <location>
        <position position="120"/>
    </location>
    <ligand>
        <name>UDP-alpha-D-glucose</name>
        <dbReference type="ChEBI" id="CHEBI:58885"/>
    </ligand>
</feature>
<comment type="caution">
    <text evidence="12">The sequence shown here is derived from an EMBL/GenBank/DDBJ whole genome shotgun (WGS) entry which is preliminary data.</text>
</comment>
<dbReference type="GO" id="GO:0071555">
    <property type="term" value="P:cell wall organization"/>
    <property type="evidence" value="ECO:0007669"/>
    <property type="project" value="UniProtKB-KW"/>
</dbReference>
<feature type="transmembrane region" description="Helical" evidence="11">
    <location>
        <begin position="998"/>
        <end position="1015"/>
    </location>
</feature>
<feature type="transmembrane region" description="Helical" evidence="11">
    <location>
        <begin position="678"/>
        <end position="700"/>
    </location>
</feature>
<sequence>MGDFNSSSMEDDDMAAPLFERQLRKNYVQRAVDITILLLMVSLLSYRLVSIRSHGGDGWEVKTWQVAMGCEAWFTFVWVLVVSTKWNLLRYLTFPQRLLQRKRELPAMDMFVTTADPELEPPVIMVNTVLSLMAVDYPGMAHKLAVYVSDDACSPLTFFALSEAAKFAQLWVPFCRKHNIQVRAPFRYFSPTAEQPPSAGGGSNSPEFQQEWKHIKNEYESLNWKIEDARKKPVSSILSAGEFAAFANMDRGNHPPIVKIIWENKETAPDGLPHLIYISREKRPKHHHHYKAGAMNALIRVSGVMTNAPFMLNVDCDMYTHNPQIVLHALCLLLDPRSQNDTGYVQCPQQFYDGLKDDPFGNQLVVLQEGIVSIQGPFYGGTGCFHRRRVIYGALPKNVDSKKKNARSMDEISLSEFGSSEQFLKLVTRALKDESGTEKDLPSSLEAALHVASSGYEYGTSWGKKIGLTYGSTTEDIFTGMKIQSKGWRSAYCSLDPPAFLGCAPTGGPASLNQMKRWSTGLLEILVSKSNPIRATLLGRLQFRQCLTYIWVLIWNIRSIPELIYALLPAYCIITNSHFLPKVHDPAIIIPASAFAIYNIYTLSEYFRCGLSARAWWNYQQTARIKSACAWLFGVLTVLLKVLGISDTVFEITKKEQSTSNDQPDADLGRFTFDESPIFVPGTTLLLVQLAALAMLMLGIQPAPGGANGSGLAEVACSLLVSLEVIFRGSRPVSWNLNSYIHSKTEVQIAIRFYPDGISQPGNHMLRPALNAGLGDLQFVDDGGRSLGTDLCQFKGPPYGEEDAFIVRDTTGGALLTEFGNSKQLIKSVAHAFKGESGMGKDISSSLEAVHQVVSCSYQYGTTWGEKVGLIYGSTTEDVVAGLTMHSRGGDRHSVHRTPLGFLGCVPTGGPASLAQLKRSVPELVYALLPAYCIITNSHFLPKDQSTSRDEPYNDLGRFTFDESPIFVQGTTFLPVQLPALAWLGLQPPPRNGGGSGFAEAFCALWVVLYFWPFLRGLLGKGKDGIPPKIIYKSAALASIFVVCRFTSRM</sequence>
<evidence type="ECO:0000256" key="8">
    <source>
        <dbReference type="PIRSR" id="PIRSR605150-1"/>
    </source>
</evidence>
<feature type="binding site" evidence="10">
    <location>
        <position position="315"/>
    </location>
    <ligand>
        <name>Mn(2+)</name>
        <dbReference type="ChEBI" id="CHEBI:29035"/>
    </ligand>
</feature>
<dbReference type="AlphaFoldDB" id="A0A218WRY6"/>
<evidence type="ECO:0000256" key="4">
    <source>
        <dbReference type="ARBA" id="ARBA00022692"/>
    </source>
</evidence>
<protein>
    <recommendedName>
        <fullName evidence="14">Cellulose synthase-like protein H1</fullName>
    </recommendedName>
</protein>
<dbReference type="InterPro" id="IPR005150">
    <property type="entry name" value="Cellulose_synth"/>
</dbReference>
<dbReference type="SUPFAM" id="SSF53448">
    <property type="entry name" value="Nucleotide-diphospho-sugar transferases"/>
    <property type="match status" value="1"/>
</dbReference>
<dbReference type="GO" id="GO:0016020">
    <property type="term" value="C:membrane"/>
    <property type="evidence" value="ECO:0007669"/>
    <property type="project" value="InterPro"/>
</dbReference>
<evidence type="ECO:0008006" key="14">
    <source>
        <dbReference type="Google" id="ProtNLM"/>
    </source>
</evidence>
<reference evidence="13" key="1">
    <citation type="journal article" date="2017" name="Plant J.">
        <title>The pomegranate (Punica granatum L.) genome and the genomics of punicalagin biosynthesis.</title>
        <authorList>
            <person name="Qin G."/>
            <person name="Xu C."/>
            <person name="Ming R."/>
            <person name="Tang H."/>
            <person name="Guyot R."/>
            <person name="Kramer E.M."/>
            <person name="Hu Y."/>
            <person name="Yi X."/>
            <person name="Qi Y."/>
            <person name="Xu X."/>
            <person name="Gao Z."/>
            <person name="Pan H."/>
            <person name="Jian J."/>
            <person name="Tian Y."/>
            <person name="Yue Z."/>
            <person name="Xu Y."/>
        </authorList>
    </citation>
    <scope>NUCLEOTIDE SEQUENCE [LARGE SCALE GENOMIC DNA]</scope>
    <source>
        <strain evidence="13">cv. Dabenzi</strain>
    </source>
</reference>
<dbReference type="Proteomes" id="UP000197138">
    <property type="component" value="Unassembled WGS sequence"/>
</dbReference>
<evidence type="ECO:0000256" key="6">
    <source>
        <dbReference type="ARBA" id="ARBA00023136"/>
    </source>
</evidence>
<evidence type="ECO:0000256" key="5">
    <source>
        <dbReference type="ARBA" id="ARBA00022989"/>
    </source>
</evidence>
<dbReference type="GO" id="GO:0012505">
    <property type="term" value="C:endomembrane system"/>
    <property type="evidence" value="ECO:0007669"/>
    <property type="project" value="UniProtKB-SubCell"/>
</dbReference>
<accession>A0A218WRY6</accession>
<keyword evidence="5 11" id="KW-1133">Transmembrane helix</keyword>
<evidence type="ECO:0000256" key="10">
    <source>
        <dbReference type="PIRSR" id="PIRSR605150-3"/>
    </source>
</evidence>
<keyword evidence="3" id="KW-0808">Transferase</keyword>
<organism evidence="12 13">
    <name type="scientific">Punica granatum</name>
    <name type="common">Pomegranate</name>
    <dbReference type="NCBI Taxonomy" id="22663"/>
    <lineage>
        <taxon>Eukaryota</taxon>
        <taxon>Viridiplantae</taxon>
        <taxon>Streptophyta</taxon>
        <taxon>Embryophyta</taxon>
        <taxon>Tracheophyta</taxon>
        <taxon>Spermatophyta</taxon>
        <taxon>Magnoliopsida</taxon>
        <taxon>eudicotyledons</taxon>
        <taxon>Gunneridae</taxon>
        <taxon>Pentapetalae</taxon>
        <taxon>rosids</taxon>
        <taxon>malvids</taxon>
        <taxon>Myrtales</taxon>
        <taxon>Lythraceae</taxon>
        <taxon>Punica</taxon>
    </lineage>
</organism>
<comment type="subcellular location">
    <subcellularLocation>
        <location evidence="1">Endomembrane system</location>
        <topology evidence="1">Multi-pass membrane protein</topology>
    </subcellularLocation>
</comment>
<keyword evidence="2" id="KW-0328">Glycosyltransferase</keyword>
<name>A0A218WRY6_PUNGR</name>
<gene>
    <name evidence="12" type="ORF">CDL15_Pgr021550</name>
</gene>
<evidence type="ECO:0000313" key="12">
    <source>
        <dbReference type="EMBL" id="OWM75386.1"/>
    </source>
</evidence>
<keyword evidence="7" id="KW-0961">Cell wall biogenesis/degradation</keyword>
<keyword evidence="4 11" id="KW-0812">Transmembrane</keyword>
<feature type="transmembrane region" description="Helical" evidence="11">
    <location>
        <begin position="1030"/>
        <end position="1048"/>
    </location>
</feature>
<feature type="transmembrane region" description="Helical" evidence="11">
    <location>
        <begin position="588"/>
        <end position="607"/>
    </location>
</feature>
<evidence type="ECO:0000256" key="3">
    <source>
        <dbReference type="ARBA" id="ARBA00022679"/>
    </source>
</evidence>
<dbReference type="EMBL" id="MTKT01003240">
    <property type="protein sequence ID" value="OWM75386.1"/>
    <property type="molecule type" value="Genomic_DNA"/>
</dbReference>
<dbReference type="Pfam" id="PF03552">
    <property type="entry name" value="Cellulose_synt"/>
    <property type="match status" value="2"/>
</dbReference>
<evidence type="ECO:0000256" key="9">
    <source>
        <dbReference type="PIRSR" id="PIRSR605150-2"/>
    </source>
</evidence>
<evidence type="ECO:0000256" key="11">
    <source>
        <dbReference type="SAM" id="Phobius"/>
    </source>
</evidence>
<feature type="transmembrane region" description="Helical" evidence="11">
    <location>
        <begin position="628"/>
        <end position="646"/>
    </location>
</feature>
<evidence type="ECO:0000313" key="13">
    <source>
        <dbReference type="Proteomes" id="UP000197138"/>
    </source>
</evidence>
<evidence type="ECO:0000256" key="1">
    <source>
        <dbReference type="ARBA" id="ARBA00004127"/>
    </source>
</evidence>
<feature type="active site" evidence="8">
    <location>
        <position position="476"/>
    </location>
</feature>
<dbReference type="GO" id="GO:0016760">
    <property type="term" value="F:cellulose synthase (UDP-forming) activity"/>
    <property type="evidence" value="ECO:0007669"/>
    <property type="project" value="InterPro"/>
</dbReference>
<evidence type="ECO:0000256" key="7">
    <source>
        <dbReference type="ARBA" id="ARBA00023316"/>
    </source>
</evidence>
<feature type="binding site" evidence="9">
    <location>
        <position position="151"/>
    </location>
    <ligand>
        <name>UDP-alpha-D-glucose</name>
        <dbReference type="ChEBI" id="CHEBI:58885"/>
    </ligand>
</feature>
<dbReference type="InterPro" id="IPR029044">
    <property type="entry name" value="Nucleotide-diphossugar_trans"/>
</dbReference>
<proteinExistence type="predicted"/>
<dbReference type="GO" id="GO:0030244">
    <property type="term" value="P:cellulose biosynthetic process"/>
    <property type="evidence" value="ECO:0007669"/>
    <property type="project" value="InterPro"/>
</dbReference>
<keyword evidence="6 11" id="KW-0472">Membrane</keyword>
<feature type="active site" evidence="8">
    <location>
        <position position="151"/>
    </location>
</feature>
<feature type="binding site" evidence="10">
    <location>
        <position position="291"/>
    </location>
    <ligand>
        <name>Mn(2+)</name>
        <dbReference type="ChEBI" id="CHEBI:29035"/>
    </ligand>
</feature>